<dbReference type="GO" id="GO:0005763">
    <property type="term" value="C:mitochondrial small ribosomal subunit"/>
    <property type="evidence" value="ECO:0007669"/>
    <property type="project" value="TreeGrafter"/>
</dbReference>
<sequence>MLARVPSGSMCPPSLGATSRRLVPSVSQVRGYAAKGQSLRTQRQGFRPKQRDGQGNLMPAKREKRLGIFRPLPVGQLQNPIFRSDQRHELELPAFRPFRLLSKPCSVVRDVTLSVIDKLDEASRKPSRESRVVLTGAPGSGKSFTLLQAVQYCVAKKWVVLYVPRALTLVNSSTPYSYDLRTRTYFQPVFSYQLMQRFKTVNSELLKDLTLQRDFVLERRTLPQGTPITDLLDIGLKDQTLAPLVLSALFSELSSQKSHPVLLAVDDFQSLYSHTSSYRTPRFESIKTYHLSIPRLLLDFASGKTSFARGAVFGALSTGSTQFQLPIELREALGIPSDRPIGPYVKRSPPLVEYAQGLQNLPVPPNFSVNEAASIFEVWTQANALHTLPNDELFMAKYSEAQGNPRDFVWKGLLSTLTS</sequence>
<comment type="subcellular location">
    <subcellularLocation>
        <location evidence="1">Mitochondrion</location>
    </subcellularLocation>
</comment>
<evidence type="ECO:0000313" key="9">
    <source>
        <dbReference type="EMBL" id="KAJ3486702.1"/>
    </source>
</evidence>
<dbReference type="SUPFAM" id="SSF52540">
    <property type="entry name" value="P-loop containing nucleoside triphosphate hydrolases"/>
    <property type="match status" value="1"/>
</dbReference>
<keyword evidence="5" id="KW-0496">Mitochondrion</keyword>
<evidence type="ECO:0000256" key="3">
    <source>
        <dbReference type="ARBA" id="ARBA00022946"/>
    </source>
</evidence>
<reference evidence="9" key="1">
    <citation type="submission" date="2022-07" db="EMBL/GenBank/DDBJ databases">
        <title>Genome Sequence of Physisporinus lineatus.</title>
        <authorList>
            <person name="Buettner E."/>
        </authorList>
    </citation>
    <scope>NUCLEOTIDE SEQUENCE</scope>
    <source>
        <strain evidence="9">VT162</strain>
    </source>
</reference>
<evidence type="ECO:0000256" key="2">
    <source>
        <dbReference type="ARBA" id="ARBA00009863"/>
    </source>
</evidence>
<dbReference type="InterPro" id="IPR027417">
    <property type="entry name" value="P-loop_NTPase"/>
</dbReference>
<dbReference type="InterPro" id="IPR019368">
    <property type="entry name" value="Ribosomal_mS29"/>
</dbReference>
<dbReference type="AlphaFoldDB" id="A0AAD5YKA2"/>
<evidence type="ECO:0000256" key="5">
    <source>
        <dbReference type="ARBA" id="ARBA00023128"/>
    </source>
</evidence>
<proteinExistence type="inferred from homology"/>
<dbReference type="PANTHER" id="PTHR12810">
    <property type="entry name" value="MITOCHONDRIAL 28S RIBOSOMAL PROTEIN S29"/>
    <property type="match status" value="1"/>
</dbReference>
<feature type="region of interest" description="Disordered" evidence="8">
    <location>
        <begin position="33"/>
        <end position="59"/>
    </location>
</feature>
<keyword evidence="6" id="KW-0687">Ribonucleoprotein</keyword>
<dbReference type="Proteomes" id="UP001212997">
    <property type="component" value="Unassembled WGS sequence"/>
</dbReference>
<dbReference type="GO" id="GO:0003735">
    <property type="term" value="F:structural constituent of ribosome"/>
    <property type="evidence" value="ECO:0007669"/>
    <property type="project" value="TreeGrafter"/>
</dbReference>
<protein>
    <recommendedName>
        <fullName evidence="7">Small ribosomal subunit protein mS29</fullName>
    </recommendedName>
</protein>
<accession>A0AAD5YKA2</accession>
<dbReference type="Pfam" id="PF10236">
    <property type="entry name" value="DAP3"/>
    <property type="match status" value="1"/>
</dbReference>
<dbReference type="EMBL" id="JANAWD010000113">
    <property type="protein sequence ID" value="KAJ3486702.1"/>
    <property type="molecule type" value="Genomic_DNA"/>
</dbReference>
<evidence type="ECO:0000256" key="6">
    <source>
        <dbReference type="ARBA" id="ARBA00023274"/>
    </source>
</evidence>
<keyword evidence="3" id="KW-0809">Transit peptide</keyword>
<evidence type="ECO:0000256" key="4">
    <source>
        <dbReference type="ARBA" id="ARBA00022980"/>
    </source>
</evidence>
<evidence type="ECO:0000256" key="7">
    <source>
        <dbReference type="ARBA" id="ARBA00035140"/>
    </source>
</evidence>
<evidence type="ECO:0000313" key="10">
    <source>
        <dbReference type="Proteomes" id="UP001212997"/>
    </source>
</evidence>
<name>A0AAD5YKA2_9APHY</name>
<keyword evidence="10" id="KW-1185">Reference proteome</keyword>
<evidence type="ECO:0000256" key="8">
    <source>
        <dbReference type="SAM" id="MobiDB-lite"/>
    </source>
</evidence>
<comment type="similarity">
    <text evidence="2">Belongs to the mitochondrion-specific ribosomal protein mS29 family.</text>
</comment>
<comment type="caution">
    <text evidence="9">The sequence shown here is derived from an EMBL/GenBank/DDBJ whole genome shotgun (WGS) entry which is preliminary data.</text>
</comment>
<dbReference type="PANTHER" id="PTHR12810:SF0">
    <property type="entry name" value="SMALL RIBOSOMAL SUBUNIT PROTEIN MS29"/>
    <property type="match status" value="1"/>
</dbReference>
<gene>
    <name evidence="9" type="ORF">NLI96_g4058</name>
</gene>
<organism evidence="9 10">
    <name type="scientific">Meripilus lineatus</name>
    <dbReference type="NCBI Taxonomy" id="2056292"/>
    <lineage>
        <taxon>Eukaryota</taxon>
        <taxon>Fungi</taxon>
        <taxon>Dikarya</taxon>
        <taxon>Basidiomycota</taxon>
        <taxon>Agaricomycotina</taxon>
        <taxon>Agaricomycetes</taxon>
        <taxon>Polyporales</taxon>
        <taxon>Meripilaceae</taxon>
        <taxon>Meripilus</taxon>
    </lineage>
</organism>
<keyword evidence="4" id="KW-0689">Ribosomal protein</keyword>
<evidence type="ECO:0000256" key="1">
    <source>
        <dbReference type="ARBA" id="ARBA00004173"/>
    </source>
</evidence>